<evidence type="ECO:0000313" key="1">
    <source>
        <dbReference type="EMBL" id="ETK81844.1"/>
    </source>
</evidence>
<dbReference type="EMBL" id="KI687343">
    <property type="protein sequence ID" value="ETK81844.1"/>
    <property type="molecule type" value="Genomic_DNA"/>
</dbReference>
<dbReference type="VEuPathDB" id="FungiDB:PPTG_07756"/>
<dbReference type="Proteomes" id="UP000053236">
    <property type="component" value="Unassembled WGS sequence"/>
</dbReference>
<name>W2GFZ4_PHYNI</name>
<sequence length="107" mass="12608">ARVECGKEMSEQALITLLNCKLRDLNCNEVSTREYIRQQWHDIWFTSHMFRWAGAHYRLCLLRLTDGSCYAWYSGGLGGSKTSKLRLLFTILLAKLLRMKIRHWRDG</sequence>
<accession>W2GFZ4</accession>
<feature type="non-terminal residue" evidence="1">
    <location>
        <position position="1"/>
    </location>
</feature>
<dbReference type="AlphaFoldDB" id="W2GFZ4"/>
<gene>
    <name evidence="1" type="ORF">L915_12701</name>
</gene>
<organism evidence="1">
    <name type="scientific">Phytophthora nicotianae</name>
    <name type="common">Potato buckeye rot agent</name>
    <name type="synonym">Phytophthora parasitica</name>
    <dbReference type="NCBI Taxonomy" id="4792"/>
    <lineage>
        <taxon>Eukaryota</taxon>
        <taxon>Sar</taxon>
        <taxon>Stramenopiles</taxon>
        <taxon>Oomycota</taxon>
        <taxon>Peronosporomycetes</taxon>
        <taxon>Peronosporales</taxon>
        <taxon>Peronosporaceae</taxon>
        <taxon>Phytophthora</taxon>
    </lineage>
</organism>
<protein>
    <submittedName>
        <fullName evidence="1">Uncharacterized protein</fullName>
    </submittedName>
</protein>
<proteinExistence type="predicted"/>
<reference evidence="1" key="1">
    <citation type="submission" date="2013-11" db="EMBL/GenBank/DDBJ databases">
        <title>The Genome Sequence of Phytophthora parasitica CJ02B3.</title>
        <authorList>
            <consortium name="The Broad Institute Genomics Platform"/>
            <person name="Russ C."/>
            <person name="Tyler B."/>
            <person name="Panabieres F."/>
            <person name="Shan W."/>
            <person name="Tripathy S."/>
            <person name="Grunwald N."/>
            <person name="Machado M."/>
            <person name="Johnson C.S."/>
            <person name="Arredondo F."/>
            <person name="Hong C."/>
            <person name="Coffey M."/>
            <person name="Young S.K."/>
            <person name="Zeng Q."/>
            <person name="Gargeya S."/>
            <person name="Fitzgerald M."/>
            <person name="Abouelleil A."/>
            <person name="Alvarado L."/>
            <person name="Chapman S.B."/>
            <person name="Gainer-Dewar J."/>
            <person name="Goldberg J."/>
            <person name="Griggs A."/>
            <person name="Gujja S."/>
            <person name="Hansen M."/>
            <person name="Howarth C."/>
            <person name="Imamovic A."/>
            <person name="Ireland A."/>
            <person name="Larimer J."/>
            <person name="McCowan C."/>
            <person name="Murphy C."/>
            <person name="Pearson M."/>
            <person name="Poon T.W."/>
            <person name="Priest M."/>
            <person name="Roberts A."/>
            <person name="Saif S."/>
            <person name="Shea T."/>
            <person name="Sykes S."/>
            <person name="Wortman J."/>
            <person name="Nusbaum C."/>
            <person name="Birren B."/>
        </authorList>
    </citation>
    <scope>NUCLEOTIDE SEQUENCE [LARGE SCALE GENOMIC DNA]</scope>
    <source>
        <strain evidence="1">CJ02B3</strain>
    </source>
</reference>